<feature type="compositionally biased region" description="Polar residues" evidence="2">
    <location>
        <begin position="63"/>
        <end position="76"/>
    </location>
</feature>
<sequence length="273" mass="31339">MLKKLSYSMFAATMLTTISGINLSYADENSNNTNDTQSKKGTMGYGYQQYMKKHPEKAKNDTQNRSTFSTKSRAATTNSGERVLDISEWQGNLTDAQVKQLKKNYDFIIIRGQYGSEYVDKCLEHNSALLDKNNMKFGVYSYSMYENADDARYEARMLYNRAPKAEFYINDYEQQTVTSGDANTATVAWADQMKKLAGNKKVLFYSYENFMVNNVANAVSSYDGYWLASYQAQEPTREKVLWQYTDSFYSSELNQNVDANYVDSNVNTNWFTS</sequence>
<dbReference type="STRING" id="1194526.A284_11390"/>
<dbReference type="GO" id="GO:0016998">
    <property type="term" value="P:cell wall macromolecule catabolic process"/>
    <property type="evidence" value="ECO:0007669"/>
    <property type="project" value="InterPro"/>
</dbReference>
<evidence type="ECO:0000256" key="3">
    <source>
        <dbReference type="SAM" id="SignalP"/>
    </source>
</evidence>
<reference evidence="4 5" key="1">
    <citation type="journal article" date="2016" name="Front. Microbiol.">
        <title>Comprehensive Phylogenetic Analysis of Bovine Non-aureus Staphylococci Species Based on Whole-Genome Sequencing.</title>
        <authorList>
            <person name="Naushad S."/>
            <person name="Barkema H.W."/>
            <person name="Luby C."/>
            <person name="Condas L.A."/>
            <person name="Nobrega D.B."/>
            <person name="Carson D.A."/>
            <person name="De Buck J."/>
        </authorList>
    </citation>
    <scope>NUCLEOTIDE SEQUENCE [LARGE SCALE GENOMIC DNA]</scope>
    <source>
        <strain evidence="4 5">SNUC 2993</strain>
    </source>
</reference>
<comment type="caution">
    <text evidence="4">The sequence shown here is derived from an EMBL/GenBank/DDBJ whole genome shotgun (WGS) entry which is preliminary data.</text>
</comment>
<feature type="chain" id="PRO_5015741100" evidence="3">
    <location>
        <begin position="27"/>
        <end position="273"/>
    </location>
</feature>
<accession>A0A2T4Q0B7</accession>
<feature type="region of interest" description="Disordered" evidence="2">
    <location>
        <begin position="54"/>
        <end position="76"/>
    </location>
</feature>
<dbReference type="InterPro" id="IPR017853">
    <property type="entry name" value="GH"/>
</dbReference>
<evidence type="ECO:0000256" key="2">
    <source>
        <dbReference type="SAM" id="MobiDB-lite"/>
    </source>
</evidence>
<name>A0A2T4Q0B7_STAWA</name>
<dbReference type="GO" id="GO:0003796">
    <property type="term" value="F:lysozyme activity"/>
    <property type="evidence" value="ECO:0007669"/>
    <property type="project" value="InterPro"/>
</dbReference>
<dbReference type="SUPFAM" id="SSF51445">
    <property type="entry name" value="(Trans)glycosidases"/>
    <property type="match status" value="1"/>
</dbReference>
<proteinExistence type="inferred from homology"/>
<dbReference type="Proteomes" id="UP000240717">
    <property type="component" value="Unassembled WGS sequence"/>
</dbReference>
<evidence type="ECO:0000313" key="5">
    <source>
        <dbReference type="Proteomes" id="UP000240717"/>
    </source>
</evidence>
<dbReference type="Gene3D" id="3.20.20.80">
    <property type="entry name" value="Glycosidases"/>
    <property type="match status" value="1"/>
</dbReference>
<dbReference type="AlphaFoldDB" id="A0A2T4Q0B7"/>
<dbReference type="Pfam" id="PF01183">
    <property type="entry name" value="Glyco_hydro_25"/>
    <property type="match status" value="1"/>
</dbReference>
<gene>
    <name evidence="4" type="ORF">BU085_06995</name>
</gene>
<dbReference type="PANTHER" id="PTHR34135">
    <property type="entry name" value="LYSOZYME"/>
    <property type="match status" value="1"/>
</dbReference>
<dbReference type="InterPro" id="IPR002053">
    <property type="entry name" value="Glyco_hydro_25"/>
</dbReference>
<keyword evidence="3" id="KW-0732">Signal</keyword>
<dbReference type="GO" id="GO:0016052">
    <property type="term" value="P:carbohydrate catabolic process"/>
    <property type="evidence" value="ECO:0007669"/>
    <property type="project" value="TreeGrafter"/>
</dbReference>
<organism evidence="4 5">
    <name type="scientific">Staphylococcus warneri</name>
    <dbReference type="NCBI Taxonomy" id="1292"/>
    <lineage>
        <taxon>Bacteria</taxon>
        <taxon>Bacillati</taxon>
        <taxon>Bacillota</taxon>
        <taxon>Bacilli</taxon>
        <taxon>Bacillales</taxon>
        <taxon>Staphylococcaceae</taxon>
        <taxon>Staphylococcus</taxon>
    </lineage>
</organism>
<dbReference type="PANTHER" id="PTHR34135:SF2">
    <property type="entry name" value="LYSOZYME"/>
    <property type="match status" value="1"/>
</dbReference>
<dbReference type="EMBL" id="PZEV01000019">
    <property type="protein sequence ID" value="PTI50984.1"/>
    <property type="molecule type" value="Genomic_DNA"/>
</dbReference>
<comment type="similarity">
    <text evidence="1">Belongs to the glycosyl hydrolase 25 family.</text>
</comment>
<evidence type="ECO:0000256" key="1">
    <source>
        <dbReference type="ARBA" id="ARBA00010646"/>
    </source>
</evidence>
<evidence type="ECO:0000313" key="4">
    <source>
        <dbReference type="EMBL" id="PTI50984.1"/>
    </source>
</evidence>
<dbReference type="GO" id="GO:0009253">
    <property type="term" value="P:peptidoglycan catabolic process"/>
    <property type="evidence" value="ECO:0007669"/>
    <property type="project" value="InterPro"/>
</dbReference>
<dbReference type="PROSITE" id="PS51904">
    <property type="entry name" value="GLYCOSYL_HYDROL_F25_2"/>
    <property type="match status" value="1"/>
</dbReference>
<dbReference type="RefSeq" id="WP_107532966.1">
    <property type="nucleotide sequence ID" value="NZ_JAIBNN010000004.1"/>
</dbReference>
<feature type="signal peptide" evidence="3">
    <location>
        <begin position="1"/>
        <end position="26"/>
    </location>
</feature>
<protein>
    <submittedName>
        <fullName evidence="4">Lysozyme</fullName>
    </submittedName>
</protein>